<proteinExistence type="predicted"/>
<keyword evidence="4" id="KW-1185">Reference proteome</keyword>
<accession>A0ABQ8F2A9</accession>
<feature type="compositionally biased region" description="Basic and acidic residues" evidence="1">
    <location>
        <begin position="52"/>
        <end position="69"/>
    </location>
</feature>
<sequence length="100" mass="10863">MRVKVLVAAAMVITSVNASGKGGFKGWFGRGSMTGQNRDITYYVSLSQGPEPTKKKPGDGSGGDGKDPFCDPMPPNYLVFMTKLLRFLLTFRDRGRSLAN</sequence>
<comment type="caution">
    <text evidence="3">The sequence shown here is derived from an EMBL/GenBank/DDBJ whole genome shotgun (WGS) entry which is preliminary data.</text>
</comment>
<dbReference type="Proteomes" id="UP001648503">
    <property type="component" value="Unassembled WGS sequence"/>
</dbReference>
<feature type="region of interest" description="Disordered" evidence="1">
    <location>
        <begin position="46"/>
        <end position="70"/>
    </location>
</feature>
<name>A0ABQ8F2A9_9FUNG</name>
<protein>
    <recommendedName>
        <fullName evidence="5">Secreted protein</fullName>
    </recommendedName>
</protein>
<evidence type="ECO:0000256" key="1">
    <source>
        <dbReference type="SAM" id="MobiDB-lite"/>
    </source>
</evidence>
<feature type="chain" id="PRO_5046103419" description="Secreted protein" evidence="2">
    <location>
        <begin position="19"/>
        <end position="100"/>
    </location>
</feature>
<evidence type="ECO:0000313" key="4">
    <source>
        <dbReference type="Proteomes" id="UP001648503"/>
    </source>
</evidence>
<evidence type="ECO:0000256" key="2">
    <source>
        <dbReference type="SAM" id="SignalP"/>
    </source>
</evidence>
<evidence type="ECO:0008006" key="5">
    <source>
        <dbReference type="Google" id="ProtNLM"/>
    </source>
</evidence>
<evidence type="ECO:0000313" key="3">
    <source>
        <dbReference type="EMBL" id="KAH6590588.1"/>
    </source>
</evidence>
<feature type="signal peptide" evidence="2">
    <location>
        <begin position="1"/>
        <end position="18"/>
    </location>
</feature>
<dbReference type="EMBL" id="JAFCIX010000432">
    <property type="protein sequence ID" value="KAH6590588.1"/>
    <property type="molecule type" value="Genomic_DNA"/>
</dbReference>
<organism evidence="3 4">
    <name type="scientific">Batrachochytrium salamandrivorans</name>
    <dbReference type="NCBI Taxonomy" id="1357716"/>
    <lineage>
        <taxon>Eukaryota</taxon>
        <taxon>Fungi</taxon>
        <taxon>Fungi incertae sedis</taxon>
        <taxon>Chytridiomycota</taxon>
        <taxon>Chytridiomycota incertae sedis</taxon>
        <taxon>Chytridiomycetes</taxon>
        <taxon>Rhizophydiales</taxon>
        <taxon>Rhizophydiales incertae sedis</taxon>
        <taxon>Batrachochytrium</taxon>
    </lineage>
</organism>
<keyword evidence="2" id="KW-0732">Signal</keyword>
<gene>
    <name evidence="3" type="ORF">BASA50_009307</name>
</gene>
<reference evidence="3 4" key="1">
    <citation type="submission" date="2021-02" db="EMBL/GenBank/DDBJ databases">
        <title>Variation within the Batrachochytrium salamandrivorans European outbreak.</title>
        <authorList>
            <person name="Kelly M."/>
            <person name="Pasmans F."/>
            <person name="Shea T.P."/>
            <person name="Munoz J.F."/>
            <person name="Carranza S."/>
            <person name="Cuomo C.A."/>
            <person name="Martel A."/>
        </authorList>
    </citation>
    <scope>NUCLEOTIDE SEQUENCE [LARGE SCALE GENOMIC DNA]</scope>
    <source>
        <strain evidence="3 4">AMFP18/2</strain>
    </source>
</reference>